<dbReference type="Proteomes" id="UP000245942">
    <property type="component" value="Unassembled WGS sequence"/>
</dbReference>
<dbReference type="Pfam" id="PF00172">
    <property type="entry name" value="Zn_clus"/>
    <property type="match status" value="1"/>
</dbReference>
<feature type="compositionally biased region" description="Polar residues" evidence="1">
    <location>
        <begin position="212"/>
        <end position="239"/>
    </location>
</feature>
<dbReference type="CDD" id="cd00067">
    <property type="entry name" value="GAL4"/>
    <property type="match status" value="1"/>
</dbReference>
<feature type="region of interest" description="Disordered" evidence="1">
    <location>
        <begin position="212"/>
        <end position="247"/>
    </location>
</feature>
<keyword evidence="4" id="KW-1185">Reference proteome</keyword>
<dbReference type="STRING" id="1684307.A0A316UAE1"/>
<dbReference type="EMBL" id="KZ819323">
    <property type="protein sequence ID" value="PWN22176.1"/>
    <property type="molecule type" value="Genomic_DNA"/>
</dbReference>
<dbReference type="PROSITE" id="PS50048">
    <property type="entry name" value="ZN2_CY6_FUNGAL_2"/>
    <property type="match status" value="1"/>
</dbReference>
<evidence type="ECO:0000256" key="1">
    <source>
        <dbReference type="SAM" id="MobiDB-lite"/>
    </source>
</evidence>
<dbReference type="GeneID" id="37015852"/>
<dbReference type="PROSITE" id="PS00463">
    <property type="entry name" value="ZN2_CY6_FUNGAL_1"/>
    <property type="match status" value="1"/>
</dbReference>
<feature type="region of interest" description="Disordered" evidence="1">
    <location>
        <begin position="777"/>
        <end position="815"/>
    </location>
</feature>
<feature type="region of interest" description="Disordered" evidence="1">
    <location>
        <begin position="522"/>
        <end position="552"/>
    </location>
</feature>
<feature type="region of interest" description="Disordered" evidence="1">
    <location>
        <begin position="1"/>
        <end position="67"/>
    </location>
</feature>
<dbReference type="SUPFAM" id="SSF57701">
    <property type="entry name" value="Zn2/Cys6 DNA-binding domain"/>
    <property type="match status" value="1"/>
</dbReference>
<feature type="compositionally biased region" description="Polar residues" evidence="1">
    <location>
        <begin position="432"/>
        <end position="449"/>
    </location>
</feature>
<dbReference type="SMART" id="SM00066">
    <property type="entry name" value="GAL4"/>
    <property type="match status" value="1"/>
</dbReference>
<feature type="region of interest" description="Disordered" evidence="1">
    <location>
        <begin position="163"/>
        <end position="185"/>
    </location>
</feature>
<evidence type="ECO:0000313" key="3">
    <source>
        <dbReference type="EMBL" id="PWN22176.1"/>
    </source>
</evidence>
<accession>A0A316UAE1</accession>
<dbReference type="OrthoDB" id="39175at2759"/>
<sequence length="861" mass="90063">MPALLPASTPFGGSPLQHYDTLSSSAGSSSPSSPQPSGSKRGRKKTKPEKPAANEHLPPRTSCDSCRTRKLKCDGRSMAEGGCERCSREKTICHYSTRAPIGRPKGSVCPVKKRKVARESDEKPASPSVFDDLSSESPFQAAGNGYVLSPPSSLQPFAALQYAVDQQQRQRQQETSAFNGGGSHTKGYSDAGSQAYYSVPLDELHAPLYSSTYPSVTSDNQTPAVPQANGMSLETQQQPSSFAASSVSHSHLMDSPLATLEMAAFLDSLDRVEIKPADGLTANMLPKGQIRSRQNGVSYPPLQRSAAFLGQDSLDSDGMPLYSQPEPDVPPFAPSRRISYQGSQQYTNQEQVSILDEGVSYAVPSDFSWWDLGLDANLMGGAGVGSVSKETANAAVDNSQRGFTHRQESSWSSGTAHQDAASVTHANGGLHITSSREPTQSDTTASKGSCCSKKTALAKQATPPSQVLAPPVVKSCCSKSNGEELVKPVEPPASVNEKPSGPCPKTGAENCCCDPREQPESEREEQAKIGGLDSENHDLHAVSSSSSKEATVNNTHTQPRVHCVPNPSGTGCTCLCESSVCLLGVRRTLGHPLPISPSPYEDDLDASTDAEGSQLQGDRKTPIPSLHLTLSASRAISDSCACSASCPTCCGAAAGSEAGSASAPSHAAFNASLLISLALQIYARAVRILRDGFSSSASSSSGDGAIAGATTGTASGSSSVDGVVGGLEIKIGGYRPSKENARRIALLAIRLELSDLEKGMGRVYKMAVGGGEERAAAEESVVKSGRQTREGGETGSDVVKSEAGKDPGTGGALHVGPVAAGAEKPIPPARRLLAPVDGLVICKLREQLREMISRVEALERL</sequence>
<dbReference type="Gene3D" id="4.10.240.10">
    <property type="entry name" value="Zn(2)-C6 fungal-type DNA-binding domain"/>
    <property type="match status" value="1"/>
</dbReference>
<feature type="compositionally biased region" description="Low complexity" evidence="1">
    <location>
        <begin position="23"/>
        <end position="39"/>
    </location>
</feature>
<name>A0A316UAE1_9BASI</name>
<evidence type="ECO:0000259" key="2">
    <source>
        <dbReference type="PROSITE" id="PS50048"/>
    </source>
</evidence>
<feature type="domain" description="Zn(2)-C6 fungal-type" evidence="2">
    <location>
        <begin position="62"/>
        <end position="95"/>
    </location>
</feature>
<reference evidence="3 4" key="1">
    <citation type="journal article" date="2018" name="Mol. Biol. Evol.">
        <title>Broad Genomic Sampling Reveals a Smut Pathogenic Ancestry of the Fungal Clade Ustilaginomycotina.</title>
        <authorList>
            <person name="Kijpornyongpan T."/>
            <person name="Mondo S.J."/>
            <person name="Barry K."/>
            <person name="Sandor L."/>
            <person name="Lee J."/>
            <person name="Lipzen A."/>
            <person name="Pangilinan J."/>
            <person name="LaButti K."/>
            <person name="Hainaut M."/>
            <person name="Henrissat B."/>
            <person name="Grigoriev I.V."/>
            <person name="Spatafora J.W."/>
            <person name="Aime M.C."/>
        </authorList>
    </citation>
    <scope>NUCLEOTIDE SEQUENCE [LARGE SCALE GENOMIC DNA]</scope>
    <source>
        <strain evidence="3 4">MCA 4718</strain>
    </source>
</reference>
<feature type="region of interest" description="Disordered" evidence="1">
    <location>
        <begin position="395"/>
        <end position="449"/>
    </location>
</feature>
<organism evidence="3 4">
    <name type="scientific">Pseudomicrostroma glucosiphilum</name>
    <dbReference type="NCBI Taxonomy" id="1684307"/>
    <lineage>
        <taxon>Eukaryota</taxon>
        <taxon>Fungi</taxon>
        <taxon>Dikarya</taxon>
        <taxon>Basidiomycota</taxon>
        <taxon>Ustilaginomycotina</taxon>
        <taxon>Exobasidiomycetes</taxon>
        <taxon>Microstromatales</taxon>
        <taxon>Microstromatales incertae sedis</taxon>
        <taxon>Pseudomicrostroma</taxon>
    </lineage>
</organism>
<dbReference type="GO" id="GO:0000981">
    <property type="term" value="F:DNA-binding transcription factor activity, RNA polymerase II-specific"/>
    <property type="evidence" value="ECO:0007669"/>
    <property type="project" value="InterPro"/>
</dbReference>
<proteinExistence type="predicted"/>
<dbReference type="InterPro" id="IPR001138">
    <property type="entry name" value="Zn2Cys6_DnaBD"/>
</dbReference>
<dbReference type="RefSeq" id="XP_025349336.1">
    <property type="nucleotide sequence ID" value="XM_025494118.1"/>
</dbReference>
<evidence type="ECO:0000313" key="4">
    <source>
        <dbReference type="Proteomes" id="UP000245942"/>
    </source>
</evidence>
<feature type="compositionally biased region" description="Polar residues" evidence="1">
    <location>
        <begin position="542"/>
        <end position="552"/>
    </location>
</feature>
<feature type="region of interest" description="Disordered" evidence="1">
    <location>
        <begin position="594"/>
        <end position="622"/>
    </location>
</feature>
<gene>
    <name evidence="3" type="ORF">BCV69DRAFT_297477</name>
</gene>
<feature type="compositionally biased region" description="Basic and acidic residues" evidence="1">
    <location>
        <begin position="777"/>
        <end position="792"/>
    </location>
</feature>
<feature type="region of interest" description="Disordered" evidence="1">
    <location>
        <begin position="104"/>
        <end position="147"/>
    </location>
</feature>
<dbReference type="InterPro" id="IPR036864">
    <property type="entry name" value="Zn2-C6_fun-type_DNA-bd_sf"/>
</dbReference>
<dbReference type="AlphaFoldDB" id="A0A316UAE1"/>
<protein>
    <recommendedName>
        <fullName evidence="2">Zn(2)-C6 fungal-type domain-containing protein</fullName>
    </recommendedName>
</protein>
<dbReference type="GO" id="GO:0008270">
    <property type="term" value="F:zinc ion binding"/>
    <property type="evidence" value="ECO:0007669"/>
    <property type="project" value="InterPro"/>
</dbReference>